<reference evidence="9 10" key="1">
    <citation type="submission" date="2019-07" db="EMBL/GenBank/DDBJ databases">
        <title>Whole genome shotgun sequence of Brevifollis gellanilyticus NBRC 108608.</title>
        <authorList>
            <person name="Hosoyama A."/>
            <person name="Uohara A."/>
            <person name="Ohji S."/>
            <person name="Ichikawa N."/>
        </authorList>
    </citation>
    <scope>NUCLEOTIDE SEQUENCE [LARGE SCALE GENOMIC DNA]</scope>
    <source>
        <strain evidence="9 10">NBRC 108608</strain>
    </source>
</reference>
<dbReference type="InterPro" id="IPR001789">
    <property type="entry name" value="Sig_transdc_resp-reg_receiver"/>
</dbReference>
<evidence type="ECO:0000313" key="10">
    <source>
        <dbReference type="Proteomes" id="UP000321577"/>
    </source>
</evidence>
<dbReference type="AlphaFoldDB" id="A0A512MBN7"/>
<dbReference type="GO" id="GO:0005829">
    <property type="term" value="C:cytosol"/>
    <property type="evidence" value="ECO:0007669"/>
    <property type="project" value="TreeGrafter"/>
</dbReference>
<evidence type="ECO:0000256" key="4">
    <source>
        <dbReference type="ARBA" id="ARBA00023125"/>
    </source>
</evidence>
<evidence type="ECO:0000313" key="9">
    <source>
        <dbReference type="EMBL" id="GEP44134.1"/>
    </source>
</evidence>
<dbReference type="InterPro" id="IPR000792">
    <property type="entry name" value="Tscrpt_reg_LuxR_C"/>
</dbReference>
<keyword evidence="5" id="KW-0804">Transcription</keyword>
<sequence>MSKKILIIEDQAPMRRNVALMLELEGYKTCTAENGRVGVEVARQEKPDLVLCDVMMPELDGYGVVQALREDDNFANTPFIFLTAKSDRSDVRIGMNFGADDYLTKPVVRDDLLAAVQTRLARAEALQERMAESGGFNPDFTSHEPLQKAFSLTPREAEVLLWVTQGKSNGDVAAILGMSEKTAKQHLGTCFQKMGVESRNAASLQALEVLSAR</sequence>
<dbReference type="PROSITE" id="PS50110">
    <property type="entry name" value="RESPONSE_REGULATORY"/>
    <property type="match status" value="1"/>
</dbReference>
<dbReference type="GO" id="GO:0032993">
    <property type="term" value="C:protein-DNA complex"/>
    <property type="evidence" value="ECO:0007669"/>
    <property type="project" value="TreeGrafter"/>
</dbReference>
<protein>
    <submittedName>
        <fullName evidence="9">DNA-binding response regulator</fullName>
    </submittedName>
</protein>
<dbReference type="Gene3D" id="3.40.50.2300">
    <property type="match status" value="1"/>
</dbReference>
<name>A0A512MBN7_9BACT</name>
<dbReference type="SUPFAM" id="SSF46894">
    <property type="entry name" value="C-terminal effector domain of the bipartite response regulators"/>
    <property type="match status" value="1"/>
</dbReference>
<accession>A0A512MBN7</accession>
<dbReference type="InterPro" id="IPR016032">
    <property type="entry name" value="Sig_transdc_resp-reg_C-effctor"/>
</dbReference>
<feature type="domain" description="Response regulatory" evidence="8">
    <location>
        <begin position="4"/>
        <end position="120"/>
    </location>
</feature>
<dbReference type="CDD" id="cd06170">
    <property type="entry name" value="LuxR_C_like"/>
    <property type="match status" value="1"/>
</dbReference>
<dbReference type="OrthoDB" id="9814495at2"/>
<evidence type="ECO:0000259" key="8">
    <source>
        <dbReference type="PROSITE" id="PS50110"/>
    </source>
</evidence>
<keyword evidence="10" id="KW-1185">Reference proteome</keyword>
<dbReference type="PANTHER" id="PTHR48111">
    <property type="entry name" value="REGULATOR OF RPOS"/>
    <property type="match status" value="1"/>
</dbReference>
<evidence type="ECO:0000256" key="2">
    <source>
        <dbReference type="ARBA" id="ARBA00023012"/>
    </source>
</evidence>
<keyword evidence="3" id="KW-0805">Transcription regulation</keyword>
<gene>
    <name evidence="9" type="ORF">BGE01nite_34250</name>
</gene>
<dbReference type="Gene3D" id="1.10.10.10">
    <property type="entry name" value="Winged helix-like DNA-binding domain superfamily/Winged helix DNA-binding domain"/>
    <property type="match status" value="1"/>
</dbReference>
<feature type="modified residue" description="4-aspartylphosphate" evidence="6">
    <location>
        <position position="53"/>
    </location>
</feature>
<proteinExistence type="predicted"/>
<dbReference type="EMBL" id="BKAG01000026">
    <property type="protein sequence ID" value="GEP44134.1"/>
    <property type="molecule type" value="Genomic_DNA"/>
</dbReference>
<dbReference type="InterPro" id="IPR039420">
    <property type="entry name" value="WalR-like"/>
</dbReference>
<dbReference type="InterPro" id="IPR011006">
    <property type="entry name" value="CheY-like_superfamily"/>
</dbReference>
<keyword evidence="2" id="KW-0902">Two-component regulatory system</keyword>
<dbReference type="GO" id="GO:0000976">
    <property type="term" value="F:transcription cis-regulatory region binding"/>
    <property type="evidence" value="ECO:0007669"/>
    <property type="project" value="TreeGrafter"/>
</dbReference>
<dbReference type="PRINTS" id="PR00038">
    <property type="entry name" value="HTHLUXR"/>
</dbReference>
<evidence type="ECO:0000259" key="7">
    <source>
        <dbReference type="PROSITE" id="PS50043"/>
    </source>
</evidence>
<dbReference type="GO" id="GO:0000156">
    <property type="term" value="F:phosphorelay response regulator activity"/>
    <property type="evidence" value="ECO:0007669"/>
    <property type="project" value="TreeGrafter"/>
</dbReference>
<keyword evidence="1 6" id="KW-0597">Phosphoprotein</keyword>
<evidence type="ECO:0000256" key="5">
    <source>
        <dbReference type="ARBA" id="ARBA00023163"/>
    </source>
</evidence>
<dbReference type="PANTHER" id="PTHR48111:SF1">
    <property type="entry name" value="TWO-COMPONENT RESPONSE REGULATOR ORR33"/>
    <property type="match status" value="1"/>
</dbReference>
<organism evidence="9 10">
    <name type="scientific">Brevifollis gellanilyticus</name>
    <dbReference type="NCBI Taxonomy" id="748831"/>
    <lineage>
        <taxon>Bacteria</taxon>
        <taxon>Pseudomonadati</taxon>
        <taxon>Verrucomicrobiota</taxon>
        <taxon>Verrucomicrobiia</taxon>
        <taxon>Verrucomicrobiales</taxon>
        <taxon>Verrucomicrobiaceae</taxon>
    </lineage>
</organism>
<dbReference type="Proteomes" id="UP000321577">
    <property type="component" value="Unassembled WGS sequence"/>
</dbReference>
<evidence type="ECO:0000256" key="3">
    <source>
        <dbReference type="ARBA" id="ARBA00023015"/>
    </source>
</evidence>
<dbReference type="Pfam" id="PF00196">
    <property type="entry name" value="GerE"/>
    <property type="match status" value="1"/>
</dbReference>
<dbReference type="InterPro" id="IPR036388">
    <property type="entry name" value="WH-like_DNA-bd_sf"/>
</dbReference>
<dbReference type="GO" id="GO:0006355">
    <property type="term" value="P:regulation of DNA-templated transcription"/>
    <property type="evidence" value="ECO:0007669"/>
    <property type="project" value="InterPro"/>
</dbReference>
<dbReference type="SUPFAM" id="SSF52172">
    <property type="entry name" value="CheY-like"/>
    <property type="match status" value="1"/>
</dbReference>
<feature type="domain" description="HTH luxR-type" evidence="7">
    <location>
        <begin position="145"/>
        <end position="210"/>
    </location>
</feature>
<dbReference type="CDD" id="cd17574">
    <property type="entry name" value="REC_OmpR"/>
    <property type="match status" value="1"/>
</dbReference>
<dbReference type="PROSITE" id="PS50043">
    <property type="entry name" value="HTH_LUXR_2"/>
    <property type="match status" value="1"/>
</dbReference>
<keyword evidence="4 9" id="KW-0238">DNA-binding</keyword>
<dbReference type="RefSeq" id="WP_146851785.1">
    <property type="nucleotide sequence ID" value="NZ_BKAG01000026.1"/>
</dbReference>
<comment type="caution">
    <text evidence="9">The sequence shown here is derived from an EMBL/GenBank/DDBJ whole genome shotgun (WGS) entry which is preliminary data.</text>
</comment>
<dbReference type="SMART" id="SM00448">
    <property type="entry name" value="REC"/>
    <property type="match status" value="1"/>
</dbReference>
<evidence type="ECO:0000256" key="1">
    <source>
        <dbReference type="ARBA" id="ARBA00022553"/>
    </source>
</evidence>
<evidence type="ECO:0000256" key="6">
    <source>
        <dbReference type="PROSITE-ProRule" id="PRU00169"/>
    </source>
</evidence>
<dbReference type="SMART" id="SM00421">
    <property type="entry name" value="HTH_LUXR"/>
    <property type="match status" value="1"/>
</dbReference>
<dbReference type="Pfam" id="PF00072">
    <property type="entry name" value="Response_reg"/>
    <property type="match status" value="1"/>
</dbReference>